<dbReference type="InterPro" id="IPR038729">
    <property type="entry name" value="Rad50/SbcC_AAA"/>
</dbReference>
<reference evidence="2" key="1">
    <citation type="submission" date="2018-05" db="EMBL/GenBank/DDBJ databases">
        <authorList>
            <person name="Lanie J.A."/>
            <person name="Ng W.-L."/>
            <person name="Kazmierczak K.M."/>
            <person name="Andrzejewski T.M."/>
            <person name="Davidsen T.M."/>
            <person name="Wayne K.J."/>
            <person name="Tettelin H."/>
            <person name="Glass J.I."/>
            <person name="Rusch D."/>
            <person name="Podicherti R."/>
            <person name="Tsui H.-C.T."/>
            <person name="Winkler M.E."/>
        </authorList>
    </citation>
    <scope>NUCLEOTIDE SEQUENCE</scope>
</reference>
<evidence type="ECO:0000313" key="2">
    <source>
        <dbReference type="EMBL" id="SVB18723.1"/>
    </source>
</evidence>
<dbReference type="PANTHER" id="PTHR32114">
    <property type="entry name" value="ABC TRANSPORTER ABCH.3"/>
    <property type="match status" value="1"/>
</dbReference>
<dbReference type="GO" id="GO:0006302">
    <property type="term" value="P:double-strand break repair"/>
    <property type="evidence" value="ECO:0007669"/>
    <property type="project" value="InterPro"/>
</dbReference>
<dbReference type="SUPFAM" id="SSF52540">
    <property type="entry name" value="P-loop containing nucleoside triphosphate hydrolases"/>
    <property type="match status" value="1"/>
</dbReference>
<dbReference type="Pfam" id="PF13476">
    <property type="entry name" value="AAA_23"/>
    <property type="match status" value="1"/>
</dbReference>
<dbReference type="EMBL" id="UINC01031920">
    <property type="protein sequence ID" value="SVB18723.1"/>
    <property type="molecule type" value="Genomic_DNA"/>
</dbReference>
<dbReference type="Gene3D" id="3.40.50.300">
    <property type="entry name" value="P-loop containing nucleotide triphosphate hydrolases"/>
    <property type="match status" value="1"/>
</dbReference>
<accession>A0A382C078</accession>
<gene>
    <name evidence="2" type="ORF">METZ01_LOCUS171577</name>
</gene>
<protein>
    <recommendedName>
        <fullName evidence="1">Rad50/SbcC-type AAA domain-containing protein</fullName>
    </recommendedName>
</protein>
<name>A0A382C078_9ZZZZ</name>
<dbReference type="PANTHER" id="PTHR32114:SF2">
    <property type="entry name" value="ABC TRANSPORTER ABCH.3"/>
    <property type="match status" value="1"/>
</dbReference>
<feature type="domain" description="Rad50/SbcC-type AAA" evidence="1">
    <location>
        <begin position="5"/>
        <end position="209"/>
    </location>
</feature>
<evidence type="ECO:0000259" key="1">
    <source>
        <dbReference type="Pfam" id="PF13476"/>
    </source>
</evidence>
<feature type="non-terminal residue" evidence="2">
    <location>
        <position position="255"/>
    </location>
</feature>
<sequence>MIPLKLTLSNFLCYRENVPTLDFAGLHVACLCGANGHGKSALLDSITWALWGKARGKVQDEMISYGADECRVELDFSSRDQNYRVIRSHARGGKRRRGGASDLQLMVLENDTPRPITGDMIRETQGRIDQTVGMDYDTFINSAFLVQGRADEFTNKTPAERKAVLSKILGLETYDRLQVRARERNNWADNSAKIAEGTVDRLRRELEQLVEPSTELTAIESSLVTQNNDLAEQQVKTSGLRDQVGELQRRQSGQE</sequence>
<dbReference type="GO" id="GO:0016887">
    <property type="term" value="F:ATP hydrolysis activity"/>
    <property type="evidence" value="ECO:0007669"/>
    <property type="project" value="InterPro"/>
</dbReference>
<organism evidence="2">
    <name type="scientific">marine metagenome</name>
    <dbReference type="NCBI Taxonomy" id="408172"/>
    <lineage>
        <taxon>unclassified sequences</taxon>
        <taxon>metagenomes</taxon>
        <taxon>ecological metagenomes</taxon>
    </lineage>
</organism>
<dbReference type="AlphaFoldDB" id="A0A382C078"/>
<dbReference type="InterPro" id="IPR027417">
    <property type="entry name" value="P-loop_NTPase"/>
</dbReference>
<proteinExistence type="predicted"/>